<feature type="transmembrane region" description="Helical" evidence="6">
    <location>
        <begin position="169"/>
        <end position="190"/>
    </location>
</feature>
<keyword evidence="5 6" id="KW-0472">Membrane</keyword>
<protein>
    <submittedName>
        <fullName evidence="8">Sugar phosphate permease</fullName>
    </submittedName>
</protein>
<dbReference type="EMBL" id="CP015820">
    <property type="protein sequence ID" value="AQT43638.1"/>
    <property type="molecule type" value="Genomic_DNA"/>
</dbReference>
<dbReference type="Gene3D" id="1.20.1250.20">
    <property type="entry name" value="MFS general substrate transporter like domains"/>
    <property type="match status" value="2"/>
</dbReference>
<dbReference type="Proteomes" id="UP000189660">
    <property type="component" value="Chromosome"/>
</dbReference>
<reference evidence="8 9" key="1">
    <citation type="submission" date="2016-11" db="EMBL/GenBank/DDBJ databases">
        <title>Comparative genomics of Bartonella apis.</title>
        <authorList>
            <person name="Engel P."/>
        </authorList>
    </citation>
    <scope>NUCLEOTIDE SEQUENCE [LARGE SCALE GENOMIC DNA]</scope>
    <source>
        <strain evidence="8 9">BBC0178</strain>
    </source>
</reference>
<feature type="transmembrane region" description="Helical" evidence="6">
    <location>
        <begin position="87"/>
        <end position="109"/>
    </location>
</feature>
<keyword evidence="4 6" id="KW-1133">Transmembrane helix</keyword>
<dbReference type="InterPro" id="IPR011701">
    <property type="entry name" value="MFS"/>
</dbReference>
<name>A0A1U9ME84_9HYPH</name>
<dbReference type="InterPro" id="IPR020846">
    <property type="entry name" value="MFS_dom"/>
</dbReference>
<evidence type="ECO:0000313" key="9">
    <source>
        <dbReference type="Proteomes" id="UP000189660"/>
    </source>
</evidence>
<evidence type="ECO:0000313" key="8">
    <source>
        <dbReference type="EMBL" id="AQT43638.1"/>
    </source>
</evidence>
<dbReference type="GO" id="GO:0005886">
    <property type="term" value="C:plasma membrane"/>
    <property type="evidence" value="ECO:0007669"/>
    <property type="project" value="UniProtKB-SubCell"/>
</dbReference>
<proteinExistence type="predicted"/>
<dbReference type="SUPFAM" id="SSF103473">
    <property type="entry name" value="MFS general substrate transporter"/>
    <property type="match status" value="1"/>
</dbReference>
<evidence type="ECO:0000256" key="1">
    <source>
        <dbReference type="ARBA" id="ARBA00004651"/>
    </source>
</evidence>
<feature type="domain" description="Major facilitator superfamily (MFS) profile" evidence="7">
    <location>
        <begin position="17"/>
        <end position="421"/>
    </location>
</feature>
<evidence type="ECO:0000256" key="4">
    <source>
        <dbReference type="ARBA" id="ARBA00022989"/>
    </source>
</evidence>
<dbReference type="InterPro" id="IPR000849">
    <property type="entry name" value="Sugar_P_transporter"/>
</dbReference>
<keyword evidence="3 6" id="KW-0812">Transmembrane</keyword>
<accession>A0A1U9ME84</accession>
<feature type="transmembrane region" description="Helical" evidence="6">
    <location>
        <begin position="395"/>
        <end position="416"/>
    </location>
</feature>
<evidence type="ECO:0000256" key="3">
    <source>
        <dbReference type="ARBA" id="ARBA00022692"/>
    </source>
</evidence>
<dbReference type="GeneID" id="99980578"/>
<dbReference type="RefSeq" id="WP_078040202.1">
    <property type="nucleotide sequence ID" value="NZ_CAXTKO020000001.1"/>
</dbReference>
<organism evidence="8 9">
    <name type="scientific">Bartonella apihabitans</name>
    <dbReference type="NCBI Taxonomy" id="2750929"/>
    <lineage>
        <taxon>Bacteria</taxon>
        <taxon>Pseudomonadati</taxon>
        <taxon>Pseudomonadota</taxon>
        <taxon>Alphaproteobacteria</taxon>
        <taxon>Hyphomicrobiales</taxon>
        <taxon>Bartonellaceae</taxon>
        <taxon>Bartonella</taxon>
    </lineage>
</organism>
<feature type="transmembrane region" description="Helical" evidence="6">
    <location>
        <begin position="333"/>
        <end position="354"/>
    </location>
</feature>
<dbReference type="Pfam" id="PF07690">
    <property type="entry name" value="MFS_1"/>
    <property type="match status" value="1"/>
</dbReference>
<dbReference type="PROSITE" id="PS50850">
    <property type="entry name" value="MFS"/>
    <property type="match status" value="1"/>
</dbReference>
<keyword evidence="2" id="KW-1003">Cell membrane</keyword>
<dbReference type="PIRSF" id="PIRSF002808">
    <property type="entry name" value="Hexose_phosphate_transp"/>
    <property type="match status" value="1"/>
</dbReference>
<feature type="transmembrane region" description="Helical" evidence="6">
    <location>
        <begin position="307"/>
        <end position="327"/>
    </location>
</feature>
<evidence type="ECO:0000259" key="7">
    <source>
        <dbReference type="PROSITE" id="PS50850"/>
    </source>
</evidence>
<dbReference type="GO" id="GO:0022857">
    <property type="term" value="F:transmembrane transporter activity"/>
    <property type="evidence" value="ECO:0007669"/>
    <property type="project" value="InterPro"/>
</dbReference>
<comment type="subcellular location">
    <subcellularLocation>
        <location evidence="1">Cell membrane</location>
        <topology evidence="1">Multi-pass membrane protein</topology>
    </subcellularLocation>
</comment>
<sequence length="431" mass="47683">MTELRATPKVRRRQNTTLLMLVLIGTINYIDRSTLSIGNTLIRQDLGLSLTQMGWLLSAFLWAYAISQLPCGLLVDRFGARRVLGIGLFIWSLAQALCGMVFNFFQFIIARVCLGMGESPMFVSNARAVRDWFPLSQRGKPTGIYNCVSTLGPTVAPPLLTALMLNFGWRWMFIIMGIVGIIVSIIWFIIYRDPHHTDLIEEERNYLVAGEENEPESTTDFAEWIGLFRFRVTWGLMLGYFGTIYLMWLFMTWLPSYLEMERGMSLQKTGWVAAIPYAFGIIGSIGTGYIVDWASSKGITPVEARRYIVSFSLVIMSVFTFLCALTASNVLAVIFICIVMFGVGSATAMAWAMVSVLAARSVTGSLGGIMSAFGYVGGALAPTVTGYIAQFTGSFIPALLVGSCIGILSAMIYLFFLPKTALTEEDIGRKH</sequence>
<dbReference type="PANTHER" id="PTHR11662">
    <property type="entry name" value="SOLUTE CARRIER FAMILY 17"/>
    <property type="match status" value="1"/>
</dbReference>
<evidence type="ECO:0000256" key="6">
    <source>
        <dbReference type="SAM" id="Phobius"/>
    </source>
</evidence>
<dbReference type="InterPro" id="IPR036259">
    <property type="entry name" value="MFS_trans_sf"/>
</dbReference>
<dbReference type="CDD" id="cd17319">
    <property type="entry name" value="MFS_ExuT_GudP_like"/>
    <property type="match status" value="1"/>
</dbReference>
<gene>
    <name evidence="8" type="ORF">BBC0178_022110</name>
</gene>
<evidence type="ECO:0000256" key="5">
    <source>
        <dbReference type="ARBA" id="ARBA00023136"/>
    </source>
</evidence>
<dbReference type="AlphaFoldDB" id="A0A1U9ME84"/>
<feature type="transmembrane region" description="Helical" evidence="6">
    <location>
        <begin position="56"/>
        <end position="75"/>
    </location>
</feature>
<feature type="transmembrane region" description="Helical" evidence="6">
    <location>
        <begin position="366"/>
        <end position="389"/>
    </location>
</feature>
<evidence type="ECO:0000256" key="2">
    <source>
        <dbReference type="ARBA" id="ARBA00022475"/>
    </source>
</evidence>
<dbReference type="InterPro" id="IPR050382">
    <property type="entry name" value="MFS_Na/Anion_cotransporter"/>
</dbReference>
<keyword evidence="9" id="KW-1185">Reference proteome</keyword>
<dbReference type="OrthoDB" id="272777at2"/>
<feature type="transmembrane region" description="Helical" evidence="6">
    <location>
        <begin position="274"/>
        <end position="295"/>
    </location>
</feature>
<dbReference type="KEGG" id="bapa:BBC0178_022110"/>
<dbReference type="PANTHER" id="PTHR11662:SF399">
    <property type="entry name" value="FI19708P1-RELATED"/>
    <property type="match status" value="1"/>
</dbReference>
<feature type="transmembrane region" description="Helical" evidence="6">
    <location>
        <begin position="234"/>
        <end position="254"/>
    </location>
</feature>